<dbReference type="OrthoDB" id="9804951at2"/>
<dbReference type="Proteomes" id="UP000294832">
    <property type="component" value="Unassembled WGS sequence"/>
</dbReference>
<comment type="caution">
    <text evidence="9">The sequence shown here is derived from an EMBL/GenBank/DDBJ whole genome shotgun (WGS) entry which is preliminary data.</text>
</comment>
<dbReference type="InterPro" id="IPR035919">
    <property type="entry name" value="EAL_sf"/>
</dbReference>
<dbReference type="FunFam" id="3.30.70.270:FF:000001">
    <property type="entry name" value="Diguanylate cyclase domain protein"/>
    <property type="match status" value="1"/>
</dbReference>
<evidence type="ECO:0000256" key="1">
    <source>
        <dbReference type="ARBA" id="ARBA00001946"/>
    </source>
</evidence>
<name>A0A4R2F722_9GAMM</name>
<dbReference type="InterPro" id="IPR001610">
    <property type="entry name" value="PAC"/>
</dbReference>
<accession>A0A4R2F722</accession>
<comment type="cofactor">
    <cofactor evidence="1">
        <name>Mg(2+)</name>
        <dbReference type="ChEBI" id="CHEBI:18420"/>
    </cofactor>
</comment>
<feature type="domain" description="PAC" evidence="6">
    <location>
        <begin position="994"/>
        <end position="1046"/>
    </location>
</feature>
<organism evidence="9 10">
    <name type="scientific">Shewanella fodinae</name>
    <dbReference type="NCBI Taxonomy" id="552357"/>
    <lineage>
        <taxon>Bacteria</taxon>
        <taxon>Pseudomonadati</taxon>
        <taxon>Pseudomonadota</taxon>
        <taxon>Gammaproteobacteria</taxon>
        <taxon>Alteromonadales</taxon>
        <taxon>Shewanellaceae</taxon>
        <taxon>Shewanella</taxon>
    </lineage>
</organism>
<dbReference type="SUPFAM" id="SSF101898">
    <property type="entry name" value="NHL repeat"/>
    <property type="match status" value="1"/>
</dbReference>
<dbReference type="NCBIfam" id="TIGR00229">
    <property type="entry name" value="sensory_box"/>
    <property type="match status" value="1"/>
</dbReference>
<dbReference type="SMART" id="SM00091">
    <property type="entry name" value="PAS"/>
    <property type="match status" value="2"/>
</dbReference>
<dbReference type="FunFam" id="3.20.20.450:FF:000001">
    <property type="entry name" value="Cyclic di-GMP phosphodiesterase yahA"/>
    <property type="match status" value="1"/>
</dbReference>
<dbReference type="EMBL" id="SLWF01000030">
    <property type="protein sequence ID" value="TCN80738.1"/>
    <property type="molecule type" value="Genomic_DNA"/>
</dbReference>
<dbReference type="InterPro" id="IPR001633">
    <property type="entry name" value="EAL_dom"/>
</dbReference>
<evidence type="ECO:0000259" key="5">
    <source>
        <dbReference type="PROSITE" id="PS50112"/>
    </source>
</evidence>
<evidence type="ECO:0000259" key="7">
    <source>
        <dbReference type="PROSITE" id="PS50883"/>
    </source>
</evidence>
<dbReference type="PANTHER" id="PTHR44757:SF2">
    <property type="entry name" value="BIOFILM ARCHITECTURE MAINTENANCE PROTEIN MBAA"/>
    <property type="match status" value="1"/>
</dbReference>
<proteinExistence type="predicted"/>
<dbReference type="Gene3D" id="3.20.20.450">
    <property type="entry name" value="EAL domain"/>
    <property type="match status" value="1"/>
</dbReference>
<dbReference type="InterPro" id="IPR013655">
    <property type="entry name" value="PAS_fold_3"/>
</dbReference>
<dbReference type="SMART" id="SM00267">
    <property type="entry name" value="GGDEF"/>
    <property type="match status" value="1"/>
</dbReference>
<keyword evidence="10" id="KW-1185">Reference proteome</keyword>
<dbReference type="SUPFAM" id="SSF63829">
    <property type="entry name" value="Calcium-dependent phosphotriesterase"/>
    <property type="match status" value="2"/>
</dbReference>
<dbReference type="GO" id="GO:0071732">
    <property type="term" value="P:cellular response to nitric oxide"/>
    <property type="evidence" value="ECO:0007669"/>
    <property type="project" value="UniProtKB-ARBA"/>
</dbReference>
<dbReference type="InterPro" id="IPR013783">
    <property type="entry name" value="Ig-like_fold"/>
</dbReference>
<dbReference type="PROSITE" id="PS50887">
    <property type="entry name" value="GGDEF"/>
    <property type="match status" value="1"/>
</dbReference>
<protein>
    <recommendedName>
        <fullName evidence="2">cyclic-guanylate-specific phosphodiesterase</fullName>
        <ecNumber evidence="2">3.1.4.52</ecNumber>
    </recommendedName>
</protein>
<dbReference type="Gene3D" id="2.60.40.10">
    <property type="entry name" value="Immunoglobulins"/>
    <property type="match status" value="1"/>
</dbReference>
<sequence>MLLFSLGALSAPLPAVTLSQLRFEHINSLNGLHQNSIYSLFEDKGGMLWIGTQDGLQSYNGTDFNLFLHDPFRNDSLSDSFITDIVQSSDGAIWVGTYSGGVNLFQPETGNFRRYGAEQGLKSLQVVEMATVGKQLWVGTTQGLYRLSNDKSRLLPVAVGQSAFPVVTSLHTLDANSLFISTADSGAYIFRAGQWLPFMLPPGKQQVRQVSSAPDHSIWLTKGDSLWHYPSLTAAPELIYQLPHSNQIIHDIAFVSADNIWLGGDGSGLINLQRKEGKWHDSIYRYSPFDASGLSDNDIFNLLLDKHGNLWVGTRYSGLNRINITRQYFAHIYNQQDPFNQQHFNNFRAIFRGSDGNLYLGTNNAGLFRLDNTGHFHSYNAQFAKALNIAPQMLHLRIMDIAEDNEHQLWMATSSGLAKLTLDGQLTVYAETTQLGFIRTLTIDAQQRLWFGAGRQLYQFDRKAAKATALTAANNILPANDEPQQVILNVKADPDGLWVSTMMGAYHFNPDNGEKLVIPGKDLPHPFVRDVLRTQDGSIWLATHGGLSRYYHGKLTHISQQHGLPNNTIYALAEDHRGYLWFSSNSGISRLDPNSYDIESFNENEGLQALEFNGGVRWQDKDGSIWFGGINGLNHFYPADIPPRRDNIQISLAAWQLGAIHSPYYRLDKSHQITLPYSDKVLTFEVTSNDFSYPGHDNFSFFLEEQDSSWTPLRNQHVVSYTNLAPGHYRLWGRYQLDGNRLEEPQLLADILIQPPYYRTIWAYFTYVVLTALLLGLMTRHYFQQRYHDQRIQQEINASEKRLRLALLGSGGRMWDWQLKQNRLYITSQQDGDEYSEEIDRQQFYKQVHPDDLPRITDALQRYIIGETPFYEAEYRLKNSDGNWSWGLDRGKAVEWDKQGNPVRMAGTLTDISLRKRQEDQLRLSYQVLESMNEAVVTTDLDYRVIDVNPAFTHITGFTEKDIKGRPVLFLTRGLYPRSFYQQAESAMLHHRSWAREMQIHTRRGKLLPVWMEANQVLDASGHTSHLVMVFNDITERKKAEEDLRLMANYDQLTDLPNRTLFQDRLQHALAQATRSNTKVALLFLDLDRFKNINDTRGHQVGDQLLAAVAERLRRVIREGDTVARIGGDEFTIILEGVHKTKAATVIAEKITDTLKQPFAVGQTVLDITTSIGISMFPDDADNTEELLKFADTAMYHAKAMGRNNFQFYTASMNQAAVRHMQLESGLKQALTNNELHLVYQPKYEVKSGKLTGMEALLRWHSEHIGQVSPAEFIPLAEETGMINTIGVWVLQQVCQQLALWRRQGLQLIPVAINLSAKQLNNYIVDEVTRALTTCELPAELLELELTESAVMQHPAESIAILARLEALGLTLAVDDFGTGYSSLAYLKRFPIHTLKIDKEFVRDISDDPEDAAITSAIIALAHSLDLQVVAEGVETQEQLNFLADHNCDQVQGYLLGKPMLVSEFSKLLQPAVQP</sequence>
<dbReference type="PROSITE" id="PS50883">
    <property type="entry name" value="EAL"/>
    <property type="match status" value="1"/>
</dbReference>
<comment type="catalytic activity">
    <reaction evidence="4">
        <text>3',3'-c-di-GMP + H2O = 5'-phosphoguanylyl(3'-&gt;5')guanosine + H(+)</text>
        <dbReference type="Rhea" id="RHEA:24902"/>
        <dbReference type="ChEBI" id="CHEBI:15377"/>
        <dbReference type="ChEBI" id="CHEBI:15378"/>
        <dbReference type="ChEBI" id="CHEBI:58754"/>
        <dbReference type="ChEBI" id="CHEBI:58805"/>
        <dbReference type="EC" id="3.1.4.52"/>
    </reaction>
    <physiologicalReaction direction="left-to-right" evidence="4">
        <dbReference type="Rhea" id="RHEA:24903"/>
    </physiologicalReaction>
</comment>
<evidence type="ECO:0000256" key="2">
    <source>
        <dbReference type="ARBA" id="ARBA00012282"/>
    </source>
</evidence>
<dbReference type="PROSITE" id="PS50113">
    <property type="entry name" value="PAC"/>
    <property type="match status" value="2"/>
</dbReference>
<evidence type="ECO:0000259" key="6">
    <source>
        <dbReference type="PROSITE" id="PS50113"/>
    </source>
</evidence>
<feature type="domain" description="PAS" evidence="5">
    <location>
        <begin position="927"/>
        <end position="970"/>
    </location>
</feature>
<dbReference type="RefSeq" id="WP_133040082.1">
    <property type="nucleotide sequence ID" value="NZ_BMXW01000035.1"/>
</dbReference>
<dbReference type="InterPro" id="IPR029787">
    <property type="entry name" value="Nucleotide_cyclase"/>
</dbReference>
<dbReference type="NCBIfam" id="TIGR00254">
    <property type="entry name" value="GGDEF"/>
    <property type="match status" value="1"/>
</dbReference>
<feature type="domain" description="PAC" evidence="6">
    <location>
        <begin position="871"/>
        <end position="924"/>
    </location>
</feature>
<evidence type="ECO:0000313" key="10">
    <source>
        <dbReference type="Proteomes" id="UP000294832"/>
    </source>
</evidence>
<gene>
    <name evidence="9" type="ORF">EDC91_13013</name>
</gene>
<evidence type="ECO:0000256" key="4">
    <source>
        <dbReference type="ARBA" id="ARBA00051114"/>
    </source>
</evidence>
<dbReference type="SMART" id="SM00052">
    <property type="entry name" value="EAL"/>
    <property type="match status" value="1"/>
</dbReference>
<reference evidence="9 10" key="1">
    <citation type="submission" date="2019-03" db="EMBL/GenBank/DDBJ databases">
        <title>Freshwater and sediment microbial communities from various areas in North America, analyzing microbe dynamics in response to fracking.</title>
        <authorList>
            <person name="Lamendella R."/>
        </authorList>
    </citation>
    <scope>NUCLEOTIDE SEQUENCE [LARGE SCALE GENOMIC DNA]</scope>
    <source>
        <strain evidence="9 10">74A</strain>
    </source>
</reference>
<dbReference type="Pfam" id="PF07494">
    <property type="entry name" value="Reg_prop"/>
    <property type="match status" value="4"/>
</dbReference>
<dbReference type="EC" id="3.1.4.52" evidence="2"/>
<dbReference type="CDD" id="cd00130">
    <property type="entry name" value="PAS"/>
    <property type="match status" value="2"/>
</dbReference>
<dbReference type="InterPro" id="IPR000160">
    <property type="entry name" value="GGDEF_dom"/>
</dbReference>
<dbReference type="Gene3D" id="3.30.450.20">
    <property type="entry name" value="PAS domain"/>
    <property type="match status" value="2"/>
</dbReference>
<feature type="domain" description="GGDEF" evidence="8">
    <location>
        <begin position="1078"/>
        <end position="1211"/>
    </location>
</feature>
<dbReference type="Pfam" id="PF08447">
    <property type="entry name" value="PAS_3"/>
    <property type="match status" value="1"/>
</dbReference>
<dbReference type="SMART" id="SM00086">
    <property type="entry name" value="PAC"/>
    <property type="match status" value="2"/>
</dbReference>
<dbReference type="PANTHER" id="PTHR44757">
    <property type="entry name" value="DIGUANYLATE CYCLASE DGCP"/>
    <property type="match status" value="1"/>
</dbReference>
<dbReference type="Pfam" id="PF00563">
    <property type="entry name" value="EAL"/>
    <property type="match status" value="1"/>
</dbReference>
<dbReference type="CDD" id="cd01949">
    <property type="entry name" value="GGDEF"/>
    <property type="match status" value="1"/>
</dbReference>
<dbReference type="Pfam" id="PF00990">
    <property type="entry name" value="GGDEF"/>
    <property type="match status" value="1"/>
</dbReference>
<dbReference type="GO" id="GO:0071111">
    <property type="term" value="F:cyclic-guanylate-specific phosphodiesterase activity"/>
    <property type="evidence" value="ECO:0007669"/>
    <property type="project" value="UniProtKB-EC"/>
</dbReference>
<dbReference type="Pfam" id="PF13426">
    <property type="entry name" value="PAS_9"/>
    <property type="match status" value="1"/>
</dbReference>
<evidence type="ECO:0000313" key="9">
    <source>
        <dbReference type="EMBL" id="TCN80738.1"/>
    </source>
</evidence>
<dbReference type="InterPro" id="IPR035965">
    <property type="entry name" value="PAS-like_dom_sf"/>
</dbReference>
<dbReference type="PROSITE" id="PS50112">
    <property type="entry name" value="PAS"/>
    <property type="match status" value="1"/>
</dbReference>
<dbReference type="InterPro" id="IPR052155">
    <property type="entry name" value="Biofilm_reg_signaling"/>
</dbReference>
<dbReference type="InterPro" id="IPR015943">
    <property type="entry name" value="WD40/YVTN_repeat-like_dom_sf"/>
</dbReference>
<feature type="domain" description="EAL" evidence="7">
    <location>
        <begin position="1220"/>
        <end position="1473"/>
    </location>
</feature>
<dbReference type="SUPFAM" id="SSF55073">
    <property type="entry name" value="Nucleotide cyclase"/>
    <property type="match status" value="1"/>
</dbReference>
<dbReference type="InterPro" id="IPR011110">
    <property type="entry name" value="Reg_prop"/>
</dbReference>
<dbReference type="SUPFAM" id="SSF141868">
    <property type="entry name" value="EAL domain-like"/>
    <property type="match status" value="1"/>
</dbReference>
<dbReference type="Gene3D" id="3.30.70.270">
    <property type="match status" value="1"/>
</dbReference>
<dbReference type="SUPFAM" id="SSF55785">
    <property type="entry name" value="PYP-like sensor domain (PAS domain)"/>
    <property type="match status" value="2"/>
</dbReference>
<keyword evidence="3" id="KW-0973">c-di-GMP</keyword>
<evidence type="ECO:0000256" key="3">
    <source>
        <dbReference type="ARBA" id="ARBA00022636"/>
    </source>
</evidence>
<dbReference type="InterPro" id="IPR000014">
    <property type="entry name" value="PAS"/>
</dbReference>
<dbReference type="Gene3D" id="2.130.10.10">
    <property type="entry name" value="YVTN repeat-like/Quinoprotein amine dehydrogenase"/>
    <property type="match status" value="3"/>
</dbReference>
<dbReference type="InterPro" id="IPR000700">
    <property type="entry name" value="PAS-assoc_C"/>
</dbReference>
<evidence type="ECO:0000259" key="8">
    <source>
        <dbReference type="PROSITE" id="PS50887"/>
    </source>
</evidence>
<dbReference type="CDD" id="cd01948">
    <property type="entry name" value="EAL"/>
    <property type="match status" value="1"/>
</dbReference>
<dbReference type="InterPro" id="IPR043128">
    <property type="entry name" value="Rev_trsase/Diguanyl_cyclase"/>
</dbReference>